<dbReference type="EMBL" id="CP007174">
    <property type="protein sequence ID" value="AIF83113.1"/>
    <property type="molecule type" value="Genomic_DNA"/>
</dbReference>
<dbReference type="KEGG" id="nev:NTE_01039"/>
<sequence length="107" mass="12054">MPYRLAILAVALVLAGTGLWLLILHVSTYTRIGTDDNDGVTAHKWRLNEKGVPELYLCNNLMCKSYSEIRWQYAGYFAIDAIVFSAAAGLVAFLFAWRRRTKAQSII</sequence>
<dbReference type="AlphaFoldDB" id="A0A075MPH2"/>
<keyword evidence="3" id="KW-1185">Reference proteome</keyword>
<evidence type="ECO:0000256" key="1">
    <source>
        <dbReference type="SAM" id="Phobius"/>
    </source>
</evidence>
<keyword evidence="1" id="KW-1133">Transmembrane helix</keyword>
<protein>
    <submittedName>
        <fullName evidence="2">Uncharacterized protein</fullName>
    </submittedName>
</protein>
<dbReference type="Proteomes" id="UP000028194">
    <property type="component" value="Chromosome"/>
</dbReference>
<proteinExistence type="predicted"/>
<evidence type="ECO:0000313" key="2">
    <source>
        <dbReference type="EMBL" id="AIF83113.1"/>
    </source>
</evidence>
<feature type="transmembrane region" description="Helical" evidence="1">
    <location>
        <begin position="74"/>
        <end position="97"/>
    </location>
</feature>
<dbReference type="RefSeq" id="WP_148699940.1">
    <property type="nucleotide sequence ID" value="NZ_CP007174.1"/>
</dbReference>
<dbReference type="HOGENOM" id="CLU_2203999_0_0_2"/>
<evidence type="ECO:0000313" key="3">
    <source>
        <dbReference type="Proteomes" id="UP000028194"/>
    </source>
</evidence>
<reference evidence="2 3" key="1">
    <citation type="journal article" date="2014" name="PLoS ONE">
        <title>Genome Sequence of Candidatus Nitrososphaera evergladensis from Group I.1b Enriched from Everglades Soil Reveals Novel Genomic Features of the Ammonia-Oxidizing Archaea.</title>
        <authorList>
            <person name="Zhalnina K.V."/>
            <person name="Dias R."/>
            <person name="Leonard M.T."/>
            <person name="Dorr de Quadros P."/>
            <person name="Camargo F.A."/>
            <person name="Drew J.C."/>
            <person name="Farmerie W.G."/>
            <person name="Daroub S.H."/>
            <person name="Triplett E.W."/>
        </authorList>
    </citation>
    <scope>NUCLEOTIDE SEQUENCE [LARGE SCALE GENOMIC DNA]</scope>
    <source>
        <strain evidence="2 3">SR1</strain>
    </source>
</reference>
<keyword evidence="1" id="KW-0812">Transmembrane</keyword>
<name>A0A075MPH2_9ARCH</name>
<accession>A0A075MPH2</accession>
<dbReference type="GeneID" id="41596862"/>
<gene>
    <name evidence="2" type="ORF">NTE_01039</name>
</gene>
<organism evidence="2 3">
    <name type="scientific">Candidatus Nitrososphaera evergladensis SR1</name>
    <dbReference type="NCBI Taxonomy" id="1459636"/>
    <lineage>
        <taxon>Archaea</taxon>
        <taxon>Nitrososphaerota</taxon>
        <taxon>Nitrososphaeria</taxon>
        <taxon>Nitrososphaerales</taxon>
        <taxon>Nitrososphaeraceae</taxon>
        <taxon>Nitrososphaera</taxon>
    </lineage>
</organism>
<keyword evidence="1" id="KW-0472">Membrane</keyword>